<dbReference type="InterPro" id="IPR036291">
    <property type="entry name" value="NAD(P)-bd_dom_sf"/>
</dbReference>
<keyword evidence="3" id="KW-0028">Amino-acid biosynthesis</keyword>
<dbReference type="Gene3D" id="3.40.50.10860">
    <property type="entry name" value="Leucine Dehydrogenase, chain A, domain 1"/>
    <property type="match status" value="1"/>
</dbReference>
<dbReference type="SUPFAM" id="SSF53223">
    <property type="entry name" value="Aminoacid dehydrogenase-like, N-terminal domain"/>
    <property type="match status" value="1"/>
</dbReference>
<sequence length="276" mass="29598">MSTTLLLGLIGDHIAASSSPKLHRFAGAQAGIEVRYDLLVPQEMGRSWDEIFASLPALGYRGTNITYPYKELVVPQLTIEDPLVQAMGACNTVRFDSDGPRGFNTDYTGFIRAYRTIRGEAAPGPVLMVGTGGVGRAVAFGLLALGAPEIRLVDRDRAKAEALARVLRSTRPDTEIRVEDDAASAASGAEGLINCTPLGMSGRGGTPLARAAMEGAQWAFDAVYTPRETEFMQSAEALGLVRISGWELFFYQGVDAWRIFSGKDVDEPPLRTALGG</sequence>
<dbReference type="PANTHER" id="PTHR21089">
    <property type="entry name" value="SHIKIMATE DEHYDROGENASE"/>
    <property type="match status" value="1"/>
</dbReference>
<dbReference type="InterPro" id="IPR013708">
    <property type="entry name" value="Shikimate_DH-bd_N"/>
</dbReference>
<dbReference type="SUPFAM" id="SSF51735">
    <property type="entry name" value="NAD(P)-binding Rossmann-fold domains"/>
    <property type="match status" value="1"/>
</dbReference>
<evidence type="ECO:0000313" key="6">
    <source>
        <dbReference type="Proteomes" id="UP001438953"/>
    </source>
</evidence>
<dbReference type="Gene3D" id="3.40.50.720">
    <property type="entry name" value="NAD(P)-binding Rossmann-like Domain"/>
    <property type="match status" value="1"/>
</dbReference>
<protein>
    <submittedName>
        <fullName evidence="5">Shikimate dehydrogenase</fullName>
    </submittedName>
</protein>
<accession>A0ABV1SMA2</accession>
<reference evidence="5 6" key="2">
    <citation type="submission" date="2024-06" db="EMBL/GenBank/DDBJ databases">
        <title>Thioclava kandeliae sp. nov. from a rhizosphere soil sample of Kandelia candel in a mangrove.</title>
        <authorList>
            <person name="Mu T."/>
        </authorList>
    </citation>
    <scope>NUCLEOTIDE SEQUENCE [LARGE SCALE GENOMIC DNA]</scope>
    <source>
        <strain evidence="5 6">CPCC 100088</strain>
    </source>
</reference>
<dbReference type="Pfam" id="PF08501">
    <property type="entry name" value="Shikimate_dh_N"/>
    <property type="match status" value="1"/>
</dbReference>
<evidence type="ECO:0000256" key="2">
    <source>
        <dbReference type="ARBA" id="ARBA00023002"/>
    </source>
</evidence>
<evidence type="ECO:0000256" key="1">
    <source>
        <dbReference type="ARBA" id="ARBA00004871"/>
    </source>
</evidence>
<name>A0ABV1SMA2_9RHOB</name>
<dbReference type="RefSeq" id="WP_339114858.1">
    <property type="nucleotide sequence ID" value="NZ_JAYWLC010000022.1"/>
</dbReference>
<gene>
    <name evidence="5" type="ORF">VSX56_17805</name>
</gene>
<reference evidence="5 6" key="1">
    <citation type="submission" date="2024-01" db="EMBL/GenBank/DDBJ databases">
        <authorList>
            <person name="Deng Y."/>
            <person name="Su J."/>
        </authorList>
    </citation>
    <scope>NUCLEOTIDE SEQUENCE [LARGE SCALE GENOMIC DNA]</scope>
    <source>
        <strain evidence="5 6">CPCC 100088</strain>
    </source>
</reference>
<keyword evidence="2" id="KW-0560">Oxidoreductase</keyword>
<dbReference type="EMBL" id="JAYWLC010000022">
    <property type="protein sequence ID" value="MER5173624.1"/>
    <property type="molecule type" value="Genomic_DNA"/>
</dbReference>
<evidence type="ECO:0000313" key="5">
    <source>
        <dbReference type="EMBL" id="MER5173624.1"/>
    </source>
</evidence>
<dbReference type="CDD" id="cd01065">
    <property type="entry name" value="NAD_bind_Shikimate_DH"/>
    <property type="match status" value="1"/>
</dbReference>
<comment type="caution">
    <text evidence="5">The sequence shown here is derived from an EMBL/GenBank/DDBJ whole genome shotgun (WGS) entry which is preliminary data.</text>
</comment>
<dbReference type="InterPro" id="IPR046346">
    <property type="entry name" value="Aminoacid_DH-like_N_sf"/>
</dbReference>
<dbReference type="PANTHER" id="PTHR21089:SF1">
    <property type="entry name" value="BIFUNCTIONAL 3-DEHYDROQUINATE DEHYDRATASE_SHIKIMATE DEHYDROGENASE, CHLOROPLASTIC"/>
    <property type="match status" value="1"/>
</dbReference>
<feature type="domain" description="Shikimate dehydrogenase substrate binding N-terminal" evidence="4">
    <location>
        <begin position="9"/>
        <end position="93"/>
    </location>
</feature>
<keyword evidence="6" id="KW-1185">Reference proteome</keyword>
<organism evidence="5 6">
    <name type="scientific">Thioclava kandeliae</name>
    <dbReference type="NCBI Taxonomy" id="3070818"/>
    <lineage>
        <taxon>Bacteria</taxon>
        <taxon>Pseudomonadati</taxon>
        <taxon>Pseudomonadota</taxon>
        <taxon>Alphaproteobacteria</taxon>
        <taxon>Rhodobacterales</taxon>
        <taxon>Paracoccaceae</taxon>
        <taxon>Thioclava</taxon>
    </lineage>
</organism>
<evidence type="ECO:0000256" key="3">
    <source>
        <dbReference type="ARBA" id="ARBA00023141"/>
    </source>
</evidence>
<dbReference type="InterPro" id="IPR022893">
    <property type="entry name" value="Shikimate_DH_fam"/>
</dbReference>
<evidence type="ECO:0000259" key="4">
    <source>
        <dbReference type="Pfam" id="PF08501"/>
    </source>
</evidence>
<proteinExistence type="predicted"/>
<dbReference type="PROSITE" id="PS50890">
    <property type="entry name" value="PUA"/>
    <property type="match status" value="1"/>
</dbReference>
<comment type="pathway">
    <text evidence="1">Metabolic intermediate biosynthesis; chorismate biosynthesis; chorismate from D-erythrose 4-phosphate and phosphoenolpyruvate: step 4/7.</text>
</comment>
<keyword evidence="3" id="KW-0057">Aromatic amino acid biosynthesis</keyword>
<dbReference type="Proteomes" id="UP001438953">
    <property type="component" value="Unassembled WGS sequence"/>
</dbReference>